<dbReference type="InterPro" id="IPR011335">
    <property type="entry name" value="Restrct_endonuc-II-like"/>
</dbReference>
<evidence type="ECO:0000313" key="2">
    <source>
        <dbReference type="EMBL" id="GFZ87255.1"/>
    </source>
</evidence>
<dbReference type="EMBL" id="BMIC01000003">
    <property type="protein sequence ID" value="GFZ87255.1"/>
    <property type="molecule type" value="Genomic_DNA"/>
</dbReference>
<protein>
    <recommendedName>
        <fullName evidence="1">Restriction endonuclease type IV Mrr domain-containing protein</fullName>
    </recommendedName>
</protein>
<keyword evidence="3" id="KW-1185">Reference proteome</keyword>
<dbReference type="GO" id="GO:0003677">
    <property type="term" value="F:DNA binding"/>
    <property type="evidence" value="ECO:0007669"/>
    <property type="project" value="InterPro"/>
</dbReference>
<gene>
    <name evidence="2" type="ORF">GCM10011531_18130</name>
</gene>
<feature type="domain" description="Restriction endonuclease type IV Mrr" evidence="1">
    <location>
        <begin position="8"/>
        <end position="114"/>
    </location>
</feature>
<dbReference type="GO" id="GO:0009307">
    <property type="term" value="P:DNA restriction-modification system"/>
    <property type="evidence" value="ECO:0007669"/>
    <property type="project" value="InterPro"/>
</dbReference>
<sequence length="302" mass="34810">MKDKPGIKFERLAESIFKKLVRNPNFEKVQHNVMLEGIDGKRQIDVLVSSSSFGFNYITVIECKDYKRRVSISDFDGFHSKLQDVKANKGVFISRKGFSTKVISKAKRLGITLCIADQTESDDWESIIDLPILLEEIILTDFDVNIRHSPIYNERIDSSVISEINGFDFLKLFKSKWGKDEFNLSSKGGIQEISFDEISHPIMTKTKDGEKFELFKFQVLAKVIVKNYRTSTSKLKNTQILDNITEGKKSVFIDVNSLKELDYNLFQVSKKDISNQTEFPCRVRIFPKFDLEISSFKINQNN</sequence>
<dbReference type="AlphaFoldDB" id="A0A8J2TPN3"/>
<dbReference type="Proteomes" id="UP000598120">
    <property type="component" value="Unassembled WGS sequence"/>
</dbReference>
<dbReference type="SUPFAM" id="SSF52980">
    <property type="entry name" value="Restriction endonuclease-like"/>
    <property type="match status" value="1"/>
</dbReference>
<dbReference type="Pfam" id="PF04471">
    <property type="entry name" value="Mrr_cat"/>
    <property type="match status" value="1"/>
</dbReference>
<dbReference type="InterPro" id="IPR011856">
    <property type="entry name" value="tRNA_endonuc-like_dom_sf"/>
</dbReference>
<proteinExistence type="predicted"/>
<reference evidence="2 3" key="1">
    <citation type="journal article" date="2014" name="Int. J. Syst. Evol. Microbiol.">
        <title>Complete genome sequence of Corynebacterium casei LMG S-19264T (=DSM 44701T), isolated from a smear-ripened cheese.</title>
        <authorList>
            <consortium name="US DOE Joint Genome Institute (JGI-PGF)"/>
            <person name="Walter F."/>
            <person name="Albersmeier A."/>
            <person name="Kalinowski J."/>
            <person name="Ruckert C."/>
        </authorList>
    </citation>
    <scope>NUCLEOTIDE SEQUENCE [LARGE SCALE GENOMIC DNA]</scope>
    <source>
        <strain evidence="2 3">CGMCC 1.15295</strain>
    </source>
</reference>
<name>A0A8J2TPN3_9FLAO</name>
<accession>A0A8J2TPN3</accession>
<dbReference type="GO" id="GO:0004519">
    <property type="term" value="F:endonuclease activity"/>
    <property type="evidence" value="ECO:0007669"/>
    <property type="project" value="InterPro"/>
</dbReference>
<evidence type="ECO:0000313" key="3">
    <source>
        <dbReference type="Proteomes" id="UP000598120"/>
    </source>
</evidence>
<dbReference type="InterPro" id="IPR007560">
    <property type="entry name" value="Restrct_endonuc_IV_Mrr"/>
</dbReference>
<organism evidence="2 3">
    <name type="scientific">Aquaticitalea lipolytica</name>
    <dbReference type="NCBI Taxonomy" id="1247562"/>
    <lineage>
        <taxon>Bacteria</taxon>
        <taxon>Pseudomonadati</taxon>
        <taxon>Bacteroidota</taxon>
        <taxon>Flavobacteriia</taxon>
        <taxon>Flavobacteriales</taxon>
        <taxon>Flavobacteriaceae</taxon>
        <taxon>Aquaticitalea</taxon>
    </lineage>
</organism>
<dbReference type="Gene3D" id="3.40.1350.10">
    <property type="match status" value="1"/>
</dbReference>
<evidence type="ECO:0000259" key="1">
    <source>
        <dbReference type="Pfam" id="PF04471"/>
    </source>
</evidence>
<comment type="caution">
    <text evidence="2">The sequence shown here is derived from an EMBL/GenBank/DDBJ whole genome shotgun (WGS) entry which is preliminary data.</text>
</comment>
<dbReference type="RefSeq" id="WP_188606050.1">
    <property type="nucleotide sequence ID" value="NZ_BMIC01000003.1"/>
</dbReference>